<evidence type="ECO:0000313" key="3">
    <source>
        <dbReference type="EMBL" id="GJT99473.1"/>
    </source>
</evidence>
<feature type="region of interest" description="Disordered" evidence="1">
    <location>
        <begin position="97"/>
        <end position="204"/>
    </location>
</feature>
<evidence type="ECO:0000313" key="2">
    <source>
        <dbReference type="EMBL" id="GJT47326.1"/>
    </source>
</evidence>
<dbReference type="EMBL" id="BQNB010016057">
    <property type="protein sequence ID" value="GJT47326.1"/>
    <property type="molecule type" value="Genomic_DNA"/>
</dbReference>
<feature type="compositionally biased region" description="Basic and acidic residues" evidence="1">
    <location>
        <begin position="179"/>
        <end position="188"/>
    </location>
</feature>
<comment type="caution">
    <text evidence="2">The sequence shown here is derived from an EMBL/GenBank/DDBJ whole genome shotgun (WGS) entry which is preliminary data.</text>
</comment>
<evidence type="ECO:0000313" key="4">
    <source>
        <dbReference type="Proteomes" id="UP001151760"/>
    </source>
</evidence>
<feature type="compositionally biased region" description="Basic and acidic residues" evidence="1">
    <location>
        <begin position="145"/>
        <end position="157"/>
    </location>
</feature>
<organism evidence="2 4">
    <name type="scientific">Tanacetum coccineum</name>
    <dbReference type="NCBI Taxonomy" id="301880"/>
    <lineage>
        <taxon>Eukaryota</taxon>
        <taxon>Viridiplantae</taxon>
        <taxon>Streptophyta</taxon>
        <taxon>Embryophyta</taxon>
        <taxon>Tracheophyta</taxon>
        <taxon>Spermatophyta</taxon>
        <taxon>Magnoliopsida</taxon>
        <taxon>eudicotyledons</taxon>
        <taxon>Gunneridae</taxon>
        <taxon>Pentapetalae</taxon>
        <taxon>asterids</taxon>
        <taxon>campanulids</taxon>
        <taxon>Asterales</taxon>
        <taxon>Asteraceae</taxon>
        <taxon>Asteroideae</taxon>
        <taxon>Anthemideae</taxon>
        <taxon>Anthemidinae</taxon>
        <taxon>Tanacetum</taxon>
    </lineage>
</organism>
<dbReference type="EMBL" id="BQNB010020774">
    <property type="protein sequence ID" value="GJT99473.1"/>
    <property type="molecule type" value="Genomic_DNA"/>
</dbReference>
<accession>A0ABQ5E8V0</accession>
<proteinExistence type="predicted"/>
<evidence type="ECO:0000256" key="1">
    <source>
        <dbReference type="SAM" id="MobiDB-lite"/>
    </source>
</evidence>
<sequence>MTAEGISSLSNEEILSTSSYGVWTNSENPIQSLKSFPHPNGSSLSHKYTLTELQEDCIGSIQYSTLPTTLISLAYNRTHMKSNCNHPKGITFFTITTQHPPQSSPSPKLIQPNHEAEETTSMPHDSPLYDVHSYGSAKGSVQQHDLTEEEVHEKPSDETEVLVQEETPTRNYWKHGSWRSKDKGKAIMEEPATPKKVKKRTQVQLSMDEELARKMEKEERIRFNAEQEARACRRKEEN</sequence>
<gene>
    <name evidence="2" type="ORF">Tco_0956041</name>
    <name evidence="3" type="ORF">Tco_1109812</name>
</gene>
<reference evidence="2" key="2">
    <citation type="submission" date="2022-01" db="EMBL/GenBank/DDBJ databases">
        <authorList>
            <person name="Yamashiro T."/>
            <person name="Shiraishi A."/>
            <person name="Satake H."/>
            <person name="Nakayama K."/>
        </authorList>
    </citation>
    <scope>NUCLEOTIDE SEQUENCE</scope>
</reference>
<protein>
    <submittedName>
        <fullName evidence="2">Uncharacterized protein</fullName>
    </submittedName>
</protein>
<keyword evidence="4" id="KW-1185">Reference proteome</keyword>
<name>A0ABQ5E8V0_9ASTR</name>
<reference evidence="2" key="1">
    <citation type="journal article" date="2022" name="Int. J. Mol. Sci.">
        <title>Draft Genome of Tanacetum Coccineum: Genomic Comparison of Closely Related Tanacetum-Family Plants.</title>
        <authorList>
            <person name="Yamashiro T."/>
            <person name="Shiraishi A."/>
            <person name="Nakayama K."/>
            <person name="Satake H."/>
        </authorList>
    </citation>
    <scope>NUCLEOTIDE SEQUENCE</scope>
</reference>
<dbReference type="Proteomes" id="UP001151760">
    <property type="component" value="Unassembled WGS sequence"/>
</dbReference>